<dbReference type="PANTHER" id="PTHR14096:SF27">
    <property type="entry name" value="APOLIPOPROTEIN L2"/>
    <property type="match status" value="1"/>
</dbReference>
<dbReference type="AlphaFoldDB" id="A0AAU9WYH3"/>
<evidence type="ECO:0000313" key="4">
    <source>
        <dbReference type="Proteomes" id="UP001159428"/>
    </source>
</evidence>
<dbReference type="InterPro" id="IPR008405">
    <property type="entry name" value="ApoL"/>
</dbReference>
<dbReference type="GO" id="GO:0006869">
    <property type="term" value="P:lipid transport"/>
    <property type="evidence" value="ECO:0007669"/>
    <property type="project" value="InterPro"/>
</dbReference>
<proteinExistence type="inferred from homology"/>
<dbReference type="GO" id="GO:0005576">
    <property type="term" value="C:extracellular region"/>
    <property type="evidence" value="ECO:0007669"/>
    <property type="project" value="InterPro"/>
</dbReference>
<keyword evidence="2" id="KW-0812">Transmembrane</keyword>
<evidence type="ECO:0000256" key="1">
    <source>
        <dbReference type="ARBA" id="ARBA00010090"/>
    </source>
</evidence>
<dbReference type="EMBL" id="CALNXJ010000024">
    <property type="protein sequence ID" value="CAH3129575.1"/>
    <property type="molecule type" value="Genomic_DNA"/>
</dbReference>
<dbReference type="PANTHER" id="PTHR14096">
    <property type="entry name" value="APOLIPOPROTEIN L"/>
    <property type="match status" value="1"/>
</dbReference>
<dbReference type="GO" id="GO:0042157">
    <property type="term" value="P:lipoprotein metabolic process"/>
    <property type="evidence" value="ECO:0007669"/>
    <property type="project" value="InterPro"/>
</dbReference>
<reference evidence="3 4" key="1">
    <citation type="submission" date="2022-05" db="EMBL/GenBank/DDBJ databases">
        <authorList>
            <consortium name="Genoscope - CEA"/>
            <person name="William W."/>
        </authorList>
    </citation>
    <scope>NUCLEOTIDE SEQUENCE [LARGE SCALE GENOMIC DNA]</scope>
</reference>
<name>A0AAU9WYH3_9CNID</name>
<organism evidence="3 4">
    <name type="scientific">Pocillopora meandrina</name>
    <dbReference type="NCBI Taxonomy" id="46732"/>
    <lineage>
        <taxon>Eukaryota</taxon>
        <taxon>Metazoa</taxon>
        <taxon>Cnidaria</taxon>
        <taxon>Anthozoa</taxon>
        <taxon>Hexacorallia</taxon>
        <taxon>Scleractinia</taxon>
        <taxon>Astrocoeniina</taxon>
        <taxon>Pocilloporidae</taxon>
        <taxon>Pocillopora</taxon>
    </lineage>
</organism>
<evidence type="ECO:0000256" key="2">
    <source>
        <dbReference type="SAM" id="Phobius"/>
    </source>
</evidence>
<evidence type="ECO:0000313" key="3">
    <source>
        <dbReference type="EMBL" id="CAH3129575.1"/>
    </source>
</evidence>
<keyword evidence="2" id="KW-1133">Transmembrane helix</keyword>
<gene>
    <name evidence="3" type="ORF">PMEA_00014038</name>
</gene>
<protein>
    <submittedName>
        <fullName evidence="3">Uncharacterized protein</fullName>
    </submittedName>
</protein>
<keyword evidence="2" id="KW-0472">Membrane</keyword>
<dbReference type="GO" id="GO:0016020">
    <property type="term" value="C:membrane"/>
    <property type="evidence" value="ECO:0007669"/>
    <property type="project" value="TreeGrafter"/>
</dbReference>
<feature type="transmembrane region" description="Helical" evidence="2">
    <location>
        <begin position="96"/>
        <end position="114"/>
    </location>
</feature>
<comment type="similarity">
    <text evidence="1">Belongs to the apolipoprotein L family.</text>
</comment>
<feature type="transmembrane region" description="Helical" evidence="2">
    <location>
        <begin position="69"/>
        <end position="90"/>
    </location>
</feature>
<sequence length="367" mass="37316">MGEFKEWDNALNDLDVDQSHSDMKDAEKLNDDVEVMFRIAKEAVQSLRAAADKLDEAWSDGKITRIGGISVGVVGGVLTIIGGVATVMTLGAATPLLVTGISFGVIGAGTNIAGNIKESHINSKEIEKADSDLKKAVDSIRNVKGTIHKWLDDKDIPRLRNICKLAEVNRWGKPVCKLFCMILLAAEEAYKESLAFAGPAAKFVASEAGNAGIKATGIAGAKSAGNAGAKSAGNAGAKSAGNAGAKSAGKAGAKSAGKAGAKSAAKAGAKSAGKASAKAAGKAAAKAAGKASAGAADDVLQAGIKAGGKLAGGLIIGISTVFLTWDIIDLGCTIRDLVEKKGSNAAKELKQKAEILENIMKKYEEEG</sequence>
<dbReference type="GO" id="GO:0008289">
    <property type="term" value="F:lipid binding"/>
    <property type="evidence" value="ECO:0007669"/>
    <property type="project" value="InterPro"/>
</dbReference>
<dbReference type="Pfam" id="PF05461">
    <property type="entry name" value="ApoL"/>
    <property type="match status" value="1"/>
</dbReference>
<keyword evidence="4" id="KW-1185">Reference proteome</keyword>
<dbReference type="Proteomes" id="UP001159428">
    <property type="component" value="Unassembled WGS sequence"/>
</dbReference>
<accession>A0AAU9WYH3</accession>
<comment type="caution">
    <text evidence="3">The sequence shown here is derived from an EMBL/GenBank/DDBJ whole genome shotgun (WGS) entry which is preliminary data.</text>
</comment>